<evidence type="ECO:0000313" key="3">
    <source>
        <dbReference type="Proteomes" id="UP001597641"/>
    </source>
</evidence>
<protein>
    <submittedName>
        <fullName evidence="2">Porin family protein</fullName>
    </submittedName>
</protein>
<feature type="domain" description="Outer membrane protein beta-barrel" evidence="1">
    <location>
        <begin position="58"/>
        <end position="211"/>
    </location>
</feature>
<evidence type="ECO:0000313" key="2">
    <source>
        <dbReference type="EMBL" id="MFD3002782.1"/>
    </source>
</evidence>
<dbReference type="EMBL" id="JBHUOX010000019">
    <property type="protein sequence ID" value="MFD3002782.1"/>
    <property type="molecule type" value="Genomic_DNA"/>
</dbReference>
<evidence type="ECO:0000259" key="1">
    <source>
        <dbReference type="Pfam" id="PF13568"/>
    </source>
</evidence>
<dbReference type="RefSeq" id="WP_377488842.1">
    <property type="nucleotide sequence ID" value="NZ_JBHUOX010000019.1"/>
</dbReference>
<proteinExistence type="predicted"/>
<reference evidence="3" key="1">
    <citation type="journal article" date="2019" name="Int. J. Syst. Evol. Microbiol.">
        <title>The Global Catalogue of Microorganisms (GCM) 10K type strain sequencing project: providing services to taxonomists for standard genome sequencing and annotation.</title>
        <authorList>
            <consortium name="The Broad Institute Genomics Platform"/>
            <consortium name="The Broad Institute Genome Sequencing Center for Infectious Disease"/>
            <person name="Wu L."/>
            <person name="Ma J."/>
        </authorList>
    </citation>
    <scope>NUCLEOTIDE SEQUENCE [LARGE SCALE GENOMIC DNA]</scope>
    <source>
        <strain evidence="3">KCTC 23984</strain>
    </source>
</reference>
<keyword evidence="3" id="KW-1185">Reference proteome</keyword>
<dbReference type="InterPro" id="IPR025665">
    <property type="entry name" value="Beta-barrel_OMP_2"/>
</dbReference>
<organism evidence="2 3">
    <name type="scientific">Pontibacter toksunensis</name>
    <dbReference type="NCBI Taxonomy" id="1332631"/>
    <lineage>
        <taxon>Bacteria</taxon>
        <taxon>Pseudomonadati</taxon>
        <taxon>Bacteroidota</taxon>
        <taxon>Cytophagia</taxon>
        <taxon>Cytophagales</taxon>
        <taxon>Hymenobacteraceae</taxon>
        <taxon>Pontibacter</taxon>
    </lineage>
</organism>
<comment type="caution">
    <text evidence="2">The sequence shown here is derived from an EMBL/GenBank/DDBJ whole genome shotgun (WGS) entry which is preliminary data.</text>
</comment>
<gene>
    <name evidence="2" type="ORF">ACFS7Z_20600</name>
</gene>
<name>A0ABW6C0Y3_9BACT</name>
<sequence>MRRHALIVLLLTSLYLPVTEGKNIDIITLGVHVVLDSLAITGQHVILTKDAPPASANNRKARFGFKSVIGLSNTNFNKGFPKPAVPIETVWKYGYAGGLLLEVPIYKNLHLQQEYLFSSLGGELVNDGVSYRFSYLSLPVLLKYKVLDKFALQAGCQFDLLLQVTKNDADKSINIVHETEVRGFGAVAGVAYKVSETFCLEARYINGINHIGIRIRESTKEFKLEIVQLSFIIMPFK</sequence>
<dbReference type="Pfam" id="PF13568">
    <property type="entry name" value="OMP_b-brl_2"/>
    <property type="match status" value="1"/>
</dbReference>
<dbReference type="Proteomes" id="UP001597641">
    <property type="component" value="Unassembled WGS sequence"/>
</dbReference>
<accession>A0ABW6C0Y3</accession>